<keyword evidence="2" id="KW-1185">Reference proteome</keyword>
<protein>
    <submittedName>
        <fullName evidence="1">Uncharacterized protein</fullName>
    </submittedName>
</protein>
<name>A0A1E5Q5Z6_9PROT</name>
<organism evidence="1 2">
    <name type="scientific">Magnetovibrio blakemorei</name>
    <dbReference type="NCBI Taxonomy" id="28181"/>
    <lineage>
        <taxon>Bacteria</taxon>
        <taxon>Pseudomonadati</taxon>
        <taxon>Pseudomonadota</taxon>
        <taxon>Alphaproteobacteria</taxon>
        <taxon>Rhodospirillales</taxon>
        <taxon>Magnetovibrionaceae</taxon>
        <taxon>Magnetovibrio</taxon>
    </lineage>
</organism>
<reference evidence="2" key="1">
    <citation type="submission" date="2016-07" db="EMBL/GenBank/DDBJ databases">
        <authorList>
            <person name="Florea S."/>
            <person name="Webb J.S."/>
            <person name="Jaromczyk J."/>
            <person name="Schardl C.L."/>
        </authorList>
    </citation>
    <scope>NUCLEOTIDE SEQUENCE [LARGE SCALE GENOMIC DNA]</scope>
    <source>
        <strain evidence="2">MV-1</strain>
    </source>
</reference>
<proteinExistence type="predicted"/>
<evidence type="ECO:0000313" key="1">
    <source>
        <dbReference type="EMBL" id="OEJ65904.1"/>
    </source>
</evidence>
<sequence length="85" mass="9873">MKNSKIAKYLHKALGQDDAKRKDALIDILAKMKKKDRKLKDKLAEAKNDKERDEITNKIKVNRAHRRKGIKAYRELMGKEGPLDT</sequence>
<evidence type="ECO:0000313" key="2">
    <source>
        <dbReference type="Proteomes" id="UP000095347"/>
    </source>
</evidence>
<dbReference type="EMBL" id="MCGG01000043">
    <property type="protein sequence ID" value="OEJ65904.1"/>
    <property type="molecule type" value="Genomic_DNA"/>
</dbReference>
<comment type="caution">
    <text evidence="1">The sequence shown here is derived from an EMBL/GenBank/DDBJ whole genome shotgun (WGS) entry which is preliminary data.</text>
</comment>
<dbReference type="RefSeq" id="WP_069958597.1">
    <property type="nucleotide sequence ID" value="NZ_MCGG01000043.1"/>
</dbReference>
<gene>
    <name evidence="1" type="ORF">BEN30_13495</name>
</gene>
<dbReference type="AlphaFoldDB" id="A0A1E5Q5Z6"/>
<dbReference type="Proteomes" id="UP000095347">
    <property type="component" value="Unassembled WGS sequence"/>
</dbReference>
<accession>A0A1E5Q5Z6</accession>
<dbReference type="STRING" id="28181.BEN30_13495"/>